<feature type="active site" description="Charge relay system" evidence="5 6">
    <location>
        <position position="477"/>
    </location>
</feature>
<dbReference type="Proteomes" id="UP000247498">
    <property type="component" value="Unassembled WGS sequence"/>
</dbReference>
<dbReference type="PANTHER" id="PTHR43399">
    <property type="entry name" value="SUBTILISIN-RELATED"/>
    <property type="match status" value="1"/>
</dbReference>
<feature type="transmembrane region" description="Helical" evidence="8">
    <location>
        <begin position="1864"/>
        <end position="1887"/>
    </location>
</feature>
<evidence type="ECO:0000256" key="8">
    <source>
        <dbReference type="SAM" id="Phobius"/>
    </source>
</evidence>
<dbReference type="GO" id="GO:0004252">
    <property type="term" value="F:serine-type endopeptidase activity"/>
    <property type="evidence" value="ECO:0007669"/>
    <property type="project" value="UniProtKB-UniRule"/>
</dbReference>
<dbReference type="InterPro" id="IPR013783">
    <property type="entry name" value="Ig-like_fold"/>
</dbReference>
<feature type="active site" description="Charge relay system" evidence="5 6">
    <location>
        <position position="529"/>
    </location>
</feature>
<evidence type="ECO:0000256" key="2">
    <source>
        <dbReference type="ARBA" id="ARBA00022670"/>
    </source>
</evidence>
<reference evidence="12 13" key="1">
    <citation type="journal article" date="2018" name="Sci. Rep.">
        <title>Raphidocelis subcapitata (=Pseudokirchneriella subcapitata) provides an insight into genome evolution and environmental adaptations in the Sphaeropleales.</title>
        <authorList>
            <person name="Suzuki S."/>
            <person name="Yamaguchi H."/>
            <person name="Nakajima N."/>
            <person name="Kawachi M."/>
        </authorList>
    </citation>
    <scope>NUCLEOTIDE SEQUENCE [LARGE SCALE GENOMIC DNA]</scope>
    <source>
        <strain evidence="12 13">NIES-35</strain>
    </source>
</reference>
<evidence type="ECO:0000256" key="6">
    <source>
        <dbReference type="PROSITE-ProRule" id="PRU01240"/>
    </source>
</evidence>
<evidence type="ECO:0000313" key="13">
    <source>
        <dbReference type="Proteomes" id="UP000247498"/>
    </source>
</evidence>
<evidence type="ECO:0000256" key="9">
    <source>
        <dbReference type="SAM" id="SignalP"/>
    </source>
</evidence>
<dbReference type="PROSITE" id="PS51892">
    <property type="entry name" value="SUBTILASE"/>
    <property type="match status" value="1"/>
</dbReference>
<feature type="compositionally biased region" description="Basic and acidic residues" evidence="7">
    <location>
        <begin position="1158"/>
        <end position="1168"/>
    </location>
</feature>
<evidence type="ECO:0000256" key="3">
    <source>
        <dbReference type="ARBA" id="ARBA00022801"/>
    </source>
</evidence>
<evidence type="ECO:0000259" key="11">
    <source>
        <dbReference type="Pfam" id="PF02225"/>
    </source>
</evidence>
<proteinExistence type="inferred from homology"/>
<dbReference type="InterPro" id="IPR034058">
    <property type="entry name" value="TagA/B/C/D_pept_dom"/>
</dbReference>
<feature type="compositionally biased region" description="Low complexity" evidence="7">
    <location>
        <begin position="2054"/>
        <end position="2074"/>
    </location>
</feature>
<dbReference type="Pfam" id="PF00082">
    <property type="entry name" value="Peptidase_S8"/>
    <property type="match status" value="1"/>
</dbReference>
<feature type="region of interest" description="Disordered" evidence="7">
    <location>
        <begin position="1733"/>
        <end position="1758"/>
    </location>
</feature>
<dbReference type="InterPro" id="IPR008979">
    <property type="entry name" value="Galactose-bd-like_sf"/>
</dbReference>
<organism evidence="12 13">
    <name type="scientific">Raphidocelis subcapitata</name>
    <dbReference type="NCBI Taxonomy" id="307507"/>
    <lineage>
        <taxon>Eukaryota</taxon>
        <taxon>Viridiplantae</taxon>
        <taxon>Chlorophyta</taxon>
        <taxon>core chlorophytes</taxon>
        <taxon>Chlorophyceae</taxon>
        <taxon>CS clade</taxon>
        <taxon>Sphaeropleales</taxon>
        <taxon>Selenastraceae</taxon>
        <taxon>Raphidocelis</taxon>
    </lineage>
</organism>
<feature type="compositionally biased region" description="Low complexity" evidence="7">
    <location>
        <begin position="1509"/>
        <end position="1535"/>
    </location>
</feature>
<keyword evidence="3 6" id="KW-0378">Hydrolase</keyword>
<evidence type="ECO:0000259" key="10">
    <source>
        <dbReference type="Pfam" id="PF00082"/>
    </source>
</evidence>
<feature type="region of interest" description="Disordered" evidence="7">
    <location>
        <begin position="1149"/>
        <end position="1168"/>
    </location>
</feature>
<accession>A0A2V0NPV9</accession>
<dbReference type="InParanoid" id="A0A2V0NPV9"/>
<dbReference type="InterPro" id="IPR015500">
    <property type="entry name" value="Peptidase_S8_subtilisin-rel"/>
</dbReference>
<feature type="region of interest" description="Disordered" evidence="7">
    <location>
        <begin position="1923"/>
        <end position="1951"/>
    </location>
</feature>
<keyword evidence="9" id="KW-0732">Signal</keyword>
<feature type="chain" id="PRO_5015841678" evidence="9">
    <location>
        <begin position="30"/>
        <end position="2084"/>
    </location>
</feature>
<dbReference type="PROSITE" id="PS51318">
    <property type="entry name" value="TAT"/>
    <property type="match status" value="1"/>
</dbReference>
<dbReference type="STRING" id="307507.A0A2V0NPV9"/>
<dbReference type="SUPFAM" id="SSF52025">
    <property type="entry name" value="PA domain"/>
    <property type="match status" value="1"/>
</dbReference>
<comment type="caution">
    <text evidence="12">The sequence shown here is derived from an EMBL/GenBank/DDBJ whole genome shotgun (WGS) entry which is preliminary data.</text>
</comment>
<feature type="region of interest" description="Disordered" evidence="7">
    <location>
        <begin position="2039"/>
        <end position="2084"/>
    </location>
</feature>
<dbReference type="SUPFAM" id="SSF52743">
    <property type="entry name" value="Subtilisin-like"/>
    <property type="match status" value="1"/>
</dbReference>
<feature type="domain" description="Peptidase S8/S53" evidence="10">
    <location>
        <begin position="468"/>
        <end position="948"/>
    </location>
</feature>
<dbReference type="OrthoDB" id="536624at2759"/>
<dbReference type="CDD" id="cd04842">
    <property type="entry name" value="Peptidases_S8_Kp43_protease"/>
    <property type="match status" value="1"/>
</dbReference>
<feature type="active site" description="Charge relay system" evidence="5 6">
    <location>
        <position position="876"/>
    </location>
</feature>
<dbReference type="Pfam" id="PF02225">
    <property type="entry name" value="PA"/>
    <property type="match status" value="1"/>
</dbReference>
<keyword evidence="8" id="KW-0472">Membrane</keyword>
<dbReference type="PRINTS" id="PR00723">
    <property type="entry name" value="SUBTILISIN"/>
</dbReference>
<feature type="region of interest" description="Disordered" evidence="7">
    <location>
        <begin position="1506"/>
        <end position="1535"/>
    </location>
</feature>
<dbReference type="InterPro" id="IPR023828">
    <property type="entry name" value="Peptidase_S8_Ser-AS"/>
</dbReference>
<dbReference type="InterPro" id="IPR003137">
    <property type="entry name" value="PA_domain"/>
</dbReference>
<evidence type="ECO:0000256" key="1">
    <source>
        <dbReference type="ARBA" id="ARBA00011073"/>
    </source>
</evidence>
<dbReference type="Gene3D" id="2.60.40.10">
    <property type="entry name" value="Immunoglobulins"/>
    <property type="match status" value="1"/>
</dbReference>
<protein>
    <submittedName>
        <fullName evidence="12">Serine protease ABC transporter B family tagA</fullName>
    </submittedName>
</protein>
<dbReference type="Gene3D" id="2.60.120.380">
    <property type="match status" value="1"/>
</dbReference>
<dbReference type="InterPro" id="IPR036852">
    <property type="entry name" value="Peptidase_S8/S53_dom_sf"/>
</dbReference>
<sequence length="2084" mass="211515">MRKGGRRGTIPAAGLAALLALAAAGGACAAAAAAPSSVASSAGGEMCTRLRNGDITTTFEGYSPAHRRLSEGLADAWDFAFEDAIRQDWPLSNYTQYYVQLPKQLTVEEEVGVLRTLDGVRAVTVGFVPDNTWHVLLPNGAEEQLHAALPDARLVAIDSHQKLSPEWRAIHDLLRNDTSRDALVAGATVTQLLRESSGNLTHYIGALQVEQSPGRKPRVHVRVWFPHLTNADAARLGFNSSGELSPDADLAAKYAAALKEVIANATAANATATGATAANATAASANATGGSAGAAPGADEMAAARAEAAGDSSEVVRLVAMLSVDSGNGNGTSLGGANASAAGNATGSAIADALASAALGNATSAPPAAAAAPANATANATVDNCEPVVTSGHYTMDVLVCLEHVGPVLRWLSRQPMVYWLAPKMKHSWQNLAAGAITQGSPLVAAVRKRSEVGAAGLHPIWAAGLKGQGQIVGIGDSGVDVDSCYFYDPKVPFDPVMRDDSVGVFKSDTHRKIALYVGAADVIDSVGHGTHTSATIAGKRYDSDDSDPATGMAPEARLAIIDLSKGRAGYVSAPDDLSDGYFKPTYAAGARVHSDSWGSDVIVYDYSAASLDLWLWEHPDFVSVFAAGNYGTQEEYRTTITSPATSKNAIAVGATLTIGSDPAAGEDTAARVHTFTVTVIVAGSGRQTLAYRAVQAGFGGAVPRGKKLALAAASPADACGDVEPVEEGAVLLVRRGGCYFSSKLANAAAAGAAGVVLTNDKQEGYFQMESQDDGDTVDGGIFMVGVPLSTGRDLWNLLANSSATAETTLAATFVAPPTGLPSYEHLAGFSSYGPTQDGRIKPDVVAPGTLLSARSDGALKGTPDSCTVGVSEGTSMAAPVVSGSVALIRQYFTDGFYPSGAKNEANQFKPSGPLIKATLLGGAANMLGNTEAGLPLEPAPSFKQGFGRVNLTRSLPMKDNGWRMQVVDLAPITQGETHRYCIEATGGHLSVTLAWYDYPGSPAASGSMLVNNLDLEVRSAGLAGALLRGNGFADDLNTVERVTADDFPAGNVLISIVGKRIPAVIGSQKYALVVQGRFSGLLASKFNPAADAASAAPVQGEGECVLTVPVIDRDNSPPPLSKERAASIAFRSKSGVAPAAGFECKLVGKPPAPPGGGEKDAAVDDGGKAAAAGHDWKACGSPATYTLPDGRYVFSVRTEGEDASDKLRFAVDATPPVAQLSSSLGAPPPGAKKLSSAAANATFVLSAADASNATFECMLSLSGGRGPNGGGTKSLSATYGRASKPYARMPGAPAGAPAPPVGKWAPCASPLTLWGLDFGDWSLSVRASDAAGNVGAPVDYSWSTRYAPNERYARVANGSYGVVNTRNLLFKLDSFTGGPDGAPQRDAAGAAPVEWALLPAAGAAGAPDGAWQPGASAAVAAPGDGSFLFLARPASGADAPLAGALPDTWGVVSLTVDTTPPRVNITARPEALTSSREALVRFQAQPAADGDEFLCRWLHSGAAPPDPAAAEPAFGPCAGAAADDEGAPPAAGAGSAAANVTEGFWLFQARAVDAAGNMGPPANVTFRADLSPPAIVNVTYPNATNAGFVTVAFAVDDGPAGSGVADVSCRMALAAGAAGGGGKPPADAPAAPEGARAADGAWAPCTSPVSFLLPKDGRYLFQLTAVDKAQLKVGPKDFTVVRDTQAPTVRIVPPQAAKGGAKLPRRVSIEVQGRDASSGVVAAEGLLKMAQPKEPSSVVKPSSAPANGSLAGGAPAAGDLLQRRRSRLLRRLMADAPVLTQQLGKARVQGTGQPVSLDTWFRSGSPTAITIEDLPSGSYTLQARAVDAAGNVGPASEAVAFDVDSSLPLPEEAAAKRAQTLKLAIGIGAGVGGAVLIAALLAGGYYHRRSAVARKVAAEREAAARRQQWEEWTTWDAAARAAGGAAGGPAGGSGTHYAPPAWPGGEGQQLPSSYSAAAAGAAAAPPGWAAMGWFGRGGGAASPEAAAAAASGRFGDVDGDLLAELKRRDEEEARVRAAIDASLEEEALRKAIAASLGDAAAPARRGGTDGGSSVDAVVDLGGAGAGSDAPPAGGRRGFFSRRG</sequence>
<dbReference type="InterPro" id="IPR046450">
    <property type="entry name" value="PA_dom_sf"/>
</dbReference>
<comment type="similarity">
    <text evidence="1 6">Belongs to the peptidase S8 family.</text>
</comment>
<feature type="compositionally biased region" description="Gly residues" evidence="7">
    <location>
        <begin position="1925"/>
        <end position="1935"/>
    </location>
</feature>
<dbReference type="SUPFAM" id="SSF49785">
    <property type="entry name" value="Galactose-binding domain-like"/>
    <property type="match status" value="1"/>
</dbReference>
<keyword evidence="8" id="KW-0812">Transmembrane</keyword>
<evidence type="ECO:0000256" key="7">
    <source>
        <dbReference type="SAM" id="MobiDB-lite"/>
    </source>
</evidence>
<name>A0A2V0NPV9_9CHLO</name>
<feature type="signal peptide" evidence="9">
    <location>
        <begin position="1"/>
        <end position="29"/>
    </location>
</feature>
<feature type="domain" description="PA" evidence="11">
    <location>
        <begin position="711"/>
        <end position="794"/>
    </location>
</feature>
<keyword evidence="2 6" id="KW-0645">Protease</keyword>
<dbReference type="Gene3D" id="3.40.50.200">
    <property type="entry name" value="Peptidase S8/S53 domain"/>
    <property type="match status" value="2"/>
</dbReference>
<dbReference type="InterPro" id="IPR006311">
    <property type="entry name" value="TAT_signal"/>
</dbReference>
<dbReference type="PANTHER" id="PTHR43399:SF4">
    <property type="entry name" value="CELL WALL-ASSOCIATED PROTEASE"/>
    <property type="match status" value="1"/>
</dbReference>
<dbReference type="PROSITE" id="PS00138">
    <property type="entry name" value="SUBTILASE_SER"/>
    <property type="match status" value="1"/>
</dbReference>
<evidence type="ECO:0000313" key="12">
    <source>
        <dbReference type="EMBL" id="GBF87540.1"/>
    </source>
</evidence>
<keyword evidence="4 6" id="KW-0720">Serine protease</keyword>
<dbReference type="InterPro" id="IPR051048">
    <property type="entry name" value="Peptidase_S8/S53_subtilisin"/>
</dbReference>
<dbReference type="Gene3D" id="3.50.30.30">
    <property type="match status" value="1"/>
</dbReference>
<dbReference type="GO" id="GO:0006508">
    <property type="term" value="P:proteolysis"/>
    <property type="evidence" value="ECO:0007669"/>
    <property type="project" value="UniProtKB-KW"/>
</dbReference>
<keyword evidence="8" id="KW-1133">Transmembrane helix</keyword>
<keyword evidence="13" id="KW-1185">Reference proteome</keyword>
<dbReference type="PROSITE" id="PS51257">
    <property type="entry name" value="PROKAR_LIPOPROTEIN"/>
    <property type="match status" value="1"/>
</dbReference>
<evidence type="ECO:0000256" key="5">
    <source>
        <dbReference type="PIRSR" id="PIRSR615500-1"/>
    </source>
</evidence>
<evidence type="ECO:0000256" key="4">
    <source>
        <dbReference type="ARBA" id="ARBA00022825"/>
    </source>
</evidence>
<dbReference type="EMBL" id="BDRX01000001">
    <property type="protein sequence ID" value="GBF87540.1"/>
    <property type="molecule type" value="Genomic_DNA"/>
</dbReference>
<dbReference type="InterPro" id="IPR000209">
    <property type="entry name" value="Peptidase_S8/S53_dom"/>
</dbReference>
<gene>
    <name evidence="12" type="ORF">Rsub_00251</name>
</gene>